<accession>A0A3E2DM30</accession>
<evidence type="ECO:0000313" key="4">
    <source>
        <dbReference type="Proteomes" id="UP000259211"/>
    </source>
</evidence>
<dbReference type="InterPro" id="IPR016047">
    <property type="entry name" value="M23ase_b-sheet_dom"/>
</dbReference>
<evidence type="ECO:0000256" key="1">
    <source>
        <dbReference type="SAM" id="Phobius"/>
    </source>
</evidence>
<keyword evidence="1" id="KW-0812">Transmembrane</keyword>
<proteinExistence type="predicted"/>
<dbReference type="AlphaFoldDB" id="A0A3E2DM30"/>
<organism evidence="3 4">
    <name type="scientific">Cutibacterium avidum</name>
    <dbReference type="NCBI Taxonomy" id="33010"/>
    <lineage>
        <taxon>Bacteria</taxon>
        <taxon>Bacillati</taxon>
        <taxon>Actinomycetota</taxon>
        <taxon>Actinomycetes</taxon>
        <taxon>Propionibacteriales</taxon>
        <taxon>Propionibacteriaceae</taxon>
        <taxon>Cutibacterium</taxon>
    </lineage>
</organism>
<dbReference type="Proteomes" id="UP000259211">
    <property type="component" value="Unassembled WGS sequence"/>
</dbReference>
<dbReference type="EMBL" id="NOWI01000002">
    <property type="protein sequence ID" value="RFT46439.1"/>
    <property type="molecule type" value="Genomic_DNA"/>
</dbReference>
<dbReference type="Pfam" id="PF01551">
    <property type="entry name" value="Peptidase_M23"/>
    <property type="match status" value="1"/>
</dbReference>
<feature type="domain" description="M23ase beta-sheet core" evidence="2">
    <location>
        <begin position="20"/>
        <end position="111"/>
    </location>
</feature>
<protein>
    <submittedName>
        <fullName evidence="3">M23 family peptidase</fullName>
    </submittedName>
</protein>
<reference evidence="3 4" key="1">
    <citation type="submission" date="2017-07" db="EMBL/GenBank/DDBJ databases">
        <authorList>
            <person name="Sun Z.S."/>
            <person name="Albrecht U."/>
            <person name="Echele G."/>
            <person name="Lee C.C."/>
        </authorList>
    </citation>
    <scope>NUCLEOTIDE SEQUENCE [LARGE SCALE GENOMIC DNA]</scope>
    <source>
        <strain evidence="3 4">P16-029</strain>
    </source>
</reference>
<keyword evidence="1" id="KW-1133">Transmembrane helix</keyword>
<evidence type="ECO:0000313" key="3">
    <source>
        <dbReference type="EMBL" id="RFT46439.1"/>
    </source>
</evidence>
<sequence length="187" mass="19735">MPGPVIKGFDPPAKPWLPGSRGVEFSASPGEPVRTVTAGVVVFAGQVAGTGVVSIMLPDGRRTTHMPVVPVVAVGDVVIPGQVIGLVGVGPPCSRTCLHWGLKKGTEYQNPMTLLDTEVRLLPMQGRARVVSVRRDLRHPLELPGAKPRMRSAGTLMPPWLGAGRDGVLLVDDQVARAVTRRGHALG</sequence>
<dbReference type="CDD" id="cd12797">
    <property type="entry name" value="M23_peptidase"/>
    <property type="match status" value="1"/>
</dbReference>
<evidence type="ECO:0000259" key="2">
    <source>
        <dbReference type="Pfam" id="PF01551"/>
    </source>
</evidence>
<keyword evidence="1" id="KW-0472">Membrane</keyword>
<dbReference type="SUPFAM" id="SSF51261">
    <property type="entry name" value="Duplicated hybrid motif"/>
    <property type="match status" value="1"/>
</dbReference>
<gene>
    <name evidence="3" type="ORF">CHT91_02485</name>
</gene>
<dbReference type="InterPro" id="IPR011055">
    <property type="entry name" value="Dup_hybrid_motif"/>
</dbReference>
<name>A0A3E2DM30_9ACTN</name>
<comment type="caution">
    <text evidence="3">The sequence shown here is derived from an EMBL/GenBank/DDBJ whole genome shotgun (WGS) entry which is preliminary data.</text>
</comment>
<dbReference type="Gene3D" id="2.70.70.10">
    <property type="entry name" value="Glucose Permease (Domain IIA)"/>
    <property type="match status" value="1"/>
</dbReference>
<feature type="transmembrane region" description="Helical" evidence="1">
    <location>
        <begin position="36"/>
        <end position="57"/>
    </location>
</feature>